<dbReference type="RefSeq" id="WP_107033351.1">
    <property type="nucleotide sequence ID" value="NZ_CARSQY010000012.1"/>
</dbReference>
<dbReference type="AlphaFoldDB" id="A0A2V1IK87"/>
<evidence type="ECO:0000313" key="2">
    <source>
        <dbReference type="EMBL" id="PWB00359.1"/>
    </source>
</evidence>
<dbReference type="EMBL" id="PUEC01000045">
    <property type="protein sequence ID" value="PWB00359.1"/>
    <property type="molecule type" value="Genomic_DNA"/>
</dbReference>
<proteinExistence type="predicted"/>
<dbReference type="GeneID" id="82527240"/>
<organism evidence="2 3">
    <name type="scientific">Duncaniella muris</name>
    <dbReference type="NCBI Taxonomy" id="2094150"/>
    <lineage>
        <taxon>Bacteria</taxon>
        <taxon>Pseudomonadati</taxon>
        <taxon>Bacteroidota</taxon>
        <taxon>Bacteroidia</taxon>
        <taxon>Bacteroidales</taxon>
        <taxon>Muribaculaceae</taxon>
        <taxon>Duncaniella</taxon>
    </lineage>
</organism>
<reference evidence="3" key="1">
    <citation type="submission" date="2018-02" db="EMBL/GenBank/DDBJ databases">
        <authorList>
            <person name="Clavel T."/>
            <person name="Strowig T."/>
        </authorList>
    </citation>
    <scope>NUCLEOTIDE SEQUENCE [LARGE SCALE GENOMIC DNA]</scope>
    <source>
        <strain evidence="3">DSM 103720</strain>
    </source>
</reference>
<dbReference type="Proteomes" id="UP000244905">
    <property type="component" value="Unassembled WGS sequence"/>
</dbReference>
<evidence type="ECO:0000313" key="3">
    <source>
        <dbReference type="Proteomes" id="UP000244905"/>
    </source>
</evidence>
<feature type="region of interest" description="Disordered" evidence="1">
    <location>
        <begin position="26"/>
        <end position="45"/>
    </location>
</feature>
<keyword evidence="3" id="KW-1185">Reference proteome</keyword>
<comment type="caution">
    <text evidence="2">The sequence shown here is derived from an EMBL/GenBank/DDBJ whole genome shotgun (WGS) entry which is preliminary data.</text>
</comment>
<accession>A0A2V1IK87</accession>
<protein>
    <submittedName>
        <fullName evidence="2">Phospholipase</fullName>
    </submittedName>
</protein>
<name>A0A2V1IK87_9BACT</name>
<gene>
    <name evidence="2" type="ORF">C5O23_13030</name>
</gene>
<sequence>MTGALIILAVTVLTGLILYLTHRPDSASANEGGSPALSGSHDSDGEECCGLHAVCEKGLSPTEGPVYFDDEELDRFAGRQPDSYTESEVEEFREVLYTLLPSDIYPWGASLTRRDIALPSSLRDEWLMLVNG</sequence>
<evidence type="ECO:0000256" key="1">
    <source>
        <dbReference type="SAM" id="MobiDB-lite"/>
    </source>
</evidence>